<dbReference type="InterPro" id="IPR053926">
    <property type="entry name" value="RecX_HTH_1st"/>
</dbReference>
<evidence type="ECO:0000256" key="4">
    <source>
        <dbReference type="ARBA" id="ARBA00022490"/>
    </source>
</evidence>
<feature type="domain" description="RecX first three-helical" evidence="7">
    <location>
        <begin position="60"/>
        <end position="99"/>
    </location>
</feature>
<reference evidence="8" key="1">
    <citation type="journal article" date="2005" name="Environ. Microbiol.">
        <title>Genetic and functional properties of uncultivated thermophilic crenarchaeotes from a subsurface gold mine as revealed by analysis of genome fragments.</title>
        <authorList>
            <person name="Nunoura T."/>
            <person name="Hirayama H."/>
            <person name="Takami H."/>
            <person name="Oida H."/>
            <person name="Nishi S."/>
            <person name="Shimamura S."/>
            <person name="Suzuki Y."/>
            <person name="Inagaki F."/>
            <person name="Takai K."/>
            <person name="Nealson K.H."/>
            <person name="Horikoshi K."/>
        </authorList>
    </citation>
    <scope>NUCLEOTIDE SEQUENCE</scope>
</reference>
<dbReference type="InterPro" id="IPR036388">
    <property type="entry name" value="WH-like_DNA-bd_sf"/>
</dbReference>
<reference evidence="8" key="2">
    <citation type="journal article" date="2012" name="PLoS ONE">
        <title>A Deeply Branching Thermophilic Bacterium with an Ancient Acetyl-CoA Pathway Dominates a Subsurface Ecosystem.</title>
        <authorList>
            <person name="Takami H."/>
            <person name="Noguchi H."/>
            <person name="Takaki Y."/>
            <person name="Uchiyama I."/>
            <person name="Toyoda A."/>
            <person name="Nishi S."/>
            <person name="Chee G.-J."/>
            <person name="Arai W."/>
            <person name="Nunoura T."/>
            <person name="Itoh T."/>
            <person name="Hattori M."/>
            <person name="Takai K."/>
        </authorList>
    </citation>
    <scope>NUCLEOTIDE SEQUENCE</scope>
</reference>
<dbReference type="InterPro" id="IPR003783">
    <property type="entry name" value="Regulatory_RecX"/>
</dbReference>
<comment type="subcellular location">
    <subcellularLocation>
        <location evidence="1">Cytoplasm</location>
    </subcellularLocation>
</comment>
<proteinExistence type="inferred from homology"/>
<organism evidence="8">
    <name type="scientific">uncultured prokaryote</name>
    <dbReference type="NCBI Taxonomy" id="198431"/>
    <lineage>
        <taxon>unclassified sequences</taxon>
        <taxon>environmental samples</taxon>
    </lineage>
</organism>
<dbReference type="AlphaFoldDB" id="H5SKR7"/>
<dbReference type="Gene3D" id="1.10.10.10">
    <property type="entry name" value="Winged helix-like DNA-binding domain superfamily/Winged helix DNA-binding domain"/>
    <property type="match status" value="3"/>
</dbReference>
<name>H5SKR7_9ZZZZ</name>
<dbReference type="PANTHER" id="PTHR33602:SF1">
    <property type="entry name" value="REGULATORY PROTEIN RECX FAMILY PROTEIN"/>
    <property type="match status" value="1"/>
</dbReference>
<evidence type="ECO:0000259" key="7">
    <source>
        <dbReference type="Pfam" id="PF21982"/>
    </source>
</evidence>
<dbReference type="InterPro" id="IPR053924">
    <property type="entry name" value="RecX_HTH_2nd"/>
</dbReference>
<dbReference type="Pfam" id="PF21982">
    <property type="entry name" value="RecX_HTH1"/>
    <property type="match status" value="1"/>
</dbReference>
<dbReference type="EMBL" id="AP011757">
    <property type="protein sequence ID" value="BAL56753.1"/>
    <property type="molecule type" value="Genomic_DNA"/>
</dbReference>
<sequence>MKQITALVAQKRNRHRVNVFLDGRFAFGLTAIEAARLHVGQTLSDEEIAELRKRDALEAAHERALHFLSFRPRSASEVQRYLESKGVSAEHIQQVMERLARVGLVDDAAFARFWVENREQFRPRSARALRYELRHKGLSPETIEAALAGHDDLAVALEAARSQARRLRGLTQRDFQRRLGQFLARRGFDYETITEVVQRTWEESDHDLADDERHMIDDG</sequence>
<feature type="domain" description="RecX third three-helical" evidence="6">
    <location>
        <begin position="151"/>
        <end position="197"/>
    </location>
</feature>
<evidence type="ECO:0000259" key="6">
    <source>
        <dbReference type="Pfam" id="PF21981"/>
    </source>
</evidence>
<evidence type="ECO:0000256" key="2">
    <source>
        <dbReference type="ARBA" id="ARBA00009695"/>
    </source>
</evidence>
<dbReference type="PANTHER" id="PTHR33602">
    <property type="entry name" value="REGULATORY PROTEIN RECX FAMILY PROTEIN"/>
    <property type="match status" value="1"/>
</dbReference>
<evidence type="ECO:0000259" key="5">
    <source>
        <dbReference type="Pfam" id="PF02631"/>
    </source>
</evidence>
<feature type="domain" description="RecX second three-helical" evidence="5">
    <location>
        <begin position="106"/>
        <end position="147"/>
    </location>
</feature>
<dbReference type="InterPro" id="IPR053925">
    <property type="entry name" value="RecX_HTH_3rd"/>
</dbReference>
<evidence type="ECO:0000313" key="8">
    <source>
        <dbReference type="EMBL" id="BAL56753.1"/>
    </source>
</evidence>
<protein>
    <recommendedName>
        <fullName evidence="3">Regulatory protein RecX</fullName>
    </recommendedName>
</protein>
<evidence type="ECO:0000256" key="1">
    <source>
        <dbReference type="ARBA" id="ARBA00004496"/>
    </source>
</evidence>
<dbReference type="HAMAP" id="MF_01114">
    <property type="entry name" value="RecX"/>
    <property type="match status" value="1"/>
</dbReference>
<keyword evidence="4" id="KW-0963">Cytoplasm</keyword>
<dbReference type="Pfam" id="PF21981">
    <property type="entry name" value="RecX_HTH3"/>
    <property type="match status" value="1"/>
</dbReference>
<dbReference type="Pfam" id="PF02631">
    <property type="entry name" value="RecX_HTH2"/>
    <property type="match status" value="1"/>
</dbReference>
<dbReference type="GO" id="GO:0006282">
    <property type="term" value="P:regulation of DNA repair"/>
    <property type="evidence" value="ECO:0007669"/>
    <property type="project" value="InterPro"/>
</dbReference>
<comment type="similarity">
    <text evidence="2">Belongs to the RecX family.</text>
</comment>
<accession>H5SKR7</accession>
<evidence type="ECO:0000256" key="3">
    <source>
        <dbReference type="ARBA" id="ARBA00018111"/>
    </source>
</evidence>
<gene>
    <name evidence="8" type="ORF">HGMM_F42G03C16</name>
</gene>